<dbReference type="InterPro" id="IPR027417">
    <property type="entry name" value="P-loop_NTPase"/>
</dbReference>
<gene>
    <name evidence="8" type="ORF">PLOB_00011481</name>
</gene>
<feature type="domain" description="NF-X1-type" evidence="7">
    <location>
        <begin position="1664"/>
        <end position="1687"/>
    </location>
</feature>
<dbReference type="Pfam" id="PF13086">
    <property type="entry name" value="AAA_11"/>
    <property type="match status" value="2"/>
</dbReference>
<dbReference type="InterPro" id="IPR045055">
    <property type="entry name" value="DNA2/NAM7-like"/>
</dbReference>
<feature type="domain" description="NF-X1-type" evidence="7">
    <location>
        <begin position="1772"/>
        <end position="1791"/>
    </location>
</feature>
<accession>A0ABN8QVR2</accession>
<dbReference type="EMBL" id="CALNXK010000160">
    <property type="protein sequence ID" value="CAH3170984.1"/>
    <property type="molecule type" value="Genomic_DNA"/>
</dbReference>
<feature type="domain" description="NF-X1-type" evidence="7">
    <location>
        <begin position="1970"/>
        <end position="1993"/>
    </location>
</feature>
<reference evidence="8 9" key="1">
    <citation type="submission" date="2022-05" db="EMBL/GenBank/DDBJ databases">
        <authorList>
            <consortium name="Genoscope - CEA"/>
            <person name="William W."/>
        </authorList>
    </citation>
    <scope>NUCLEOTIDE SEQUENCE [LARGE SCALE GENOMIC DNA]</scope>
</reference>
<dbReference type="PANTHER" id="PTHR10887:SF341">
    <property type="entry name" value="NFX1-TYPE ZINC FINGER-CONTAINING PROTEIN 1"/>
    <property type="match status" value="1"/>
</dbReference>
<feature type="domain" description="NF-X1-type" evidence="7">
    <location>
        <begin position="1449"/>
        <end position="1471"/>
    </location>
</feature>
<keyword evidence="2" id="KW-0677">Repeat</keyword>
<dbReference type="Pfam" id="PF13087">
    <property type="entry name" value="AAA_12"/>
    <property type="match status" value="1"/>
</dbReference>
<feature type="domain" description="NF-X1-type" evidence="7">
    <location>
        <begin position="1533"/>
        <end position="1555"/>
    </location>
</feature>
<evidence type="ECO:0000256" key="6">
    <source>
        <dbReference type="SAM" id="MobiDB-lite"/>
    </source>
</evidence>
<keyword evidence="3" id="KW-0863">Zinc-finger</keyword>
<dbReference type="SUPFAM" id="SSF52540">
    <property type="entry name" value="P-loop containing nucleoside triphosphate hydrolases"/>
    <property type="match status" value="1"/>
</dbReference>
<feature type="compositionally biased region" description="Basic and acidic residues" evidence="6">
    <location>
        <begin position="153"/>
        <end position="166"/>
    </location>
</feature>
<feature type="compositionally biased region" description="Basic and acidic residues" evidence="6">
    <location>
        <begin position="10"/>
        <end position="34"/>
    </location>
</feature>
<dbReference type="InterPro" id="IPR000967">
    <property type="entry name" value="Znf_NFX1"/>
</dbReference>
<feature type="domain" description="NF-X1-type" evidence="7">
    <location>
        <begin position="1716"/>
        <end position="1736"/>
    </location>
</feature>
<feature type="domain" description="NF-X1-type" evidence="7">
    <location>
        <begin position="2247"/>
        <end position="2264"/>
    </location>
</feature>
<proteinExistence type="predicted"/>
<feature type="domain" description="NF-X1-type" evidence="7">
    <location>
        <begin position="2190"/>
        <end position="2213"/>
    </location>
</feature>
<feature type="domain" description="NF-X1-type" evidence="7">
    <location>
        <begin position="2110"/>
        <end position="2129"/>
    </location>
</feature>
<evidence type="ECO:0000256" key="4">
    <source>
        <dbReference type="ARBA" id="ARBA00022833"/>
    </source>
</evidence>
<feature type="domain" description="NF-X1-type" evidence="7">
    <location>
        <begin position="2052"/>
        <end position="2073"/>
    </location>
</feature>
<dbReference type="Gene3D" id="3.40.50.300">
    <property type="entry name" value="P-loop containing nucleotide triphosphate hydrolases"/>
    <property type="match status" value="3"/>
</dbReference>
<feature type="domain" description="NF-X1-type" evidence="7">
    <location>
        <begin position="1477"/>
        <end position="1498"/>
    </location>
</feature>
<dbReference type="SMART" id="SM00438">
    <property type="entry name" value="ZnF_NFX"/>
    <property type="match status" value="14"/>
</dbReference>
<evidence type="ECO:0000256" key="3">
    <source>
        <dbReference type="ARBA" id="ARBA00022771"/>
    </source>
</evidence>
<dbReference type="CDD" id="cd06008">
    <property type="entry name" value="NF-X1-zinc-finger"/>
    <property type="match status" value="1"/>
</dbReference>
<feature type="domain" description="NF-X1-type" evidence="7">
    <location>
        <begin position="1913"/>
        <end position="1933"/>
    </location>
</feature>
<feature type="compositionally biased region" description="Basic and acidic residues" evidence="6">
    <location>
        <begin position="1010"/>
        <end position="1020"/>
    </location>
</feature>
<feature type="compositionally biased region" description="Polar residues" evidence="6">
    <location>
        <begin position="902"/>
        <end position="917"/>
    </location>
</feature>
<dbReference type="PANTHER" id="PTHR10887">
    <property type="entry name" value="DNA2/NAM7 HELICASE FAMILY"/>
    <property type="match status" value="1"/>
</dbReference>
<dbReference type="CDD" id="cd18808">
    <property type="entry name" value="SF1_C_Upf1"/>
    <property type="match status" value="1"/>
</dbReference>
<feature type="domain" description="NF-X1-type" evidence="7">
    <location>
        <begin position="1745"/>
        <end position="1768"/>
    </location>
</feature>
<feature type="region of interest" description="Disordered" evidence="6">
    <location>
        <begin position="1007"/>
        <end position="1039"/>
    </location>
</feature>
<feature type="region of interest" description="Disordered" evidence="6">
    <location>
        <begin position="842"/>
        <end position="876"/>
    </location>
</feature>
<feature type="compositionally biased region" description="Polar residues" evidence="6">
    <location>
        <begin position="116"/>
        <end position="128"/>
    </location>
</feature>
<dbReference type="InterPro" id="IPR047187">
    <property type="entry name" value="SF1_C_Upf1"/>
</dbReference>
<evidence type="ECO:0000259" key="7">
    <source>
        <dbReference type="SMART" id="SM00438"/>
    </source>
</evidence>
<dbReference type="CDD" id="cd17936">
    <property type="entry name" value="EEXXEc_NFX1"/>
    <property type="match status" value="1"/>
</dbReference>
<feature type="region of interest" description="Disordered" evidence="6">
    <location>
        <begin position="901"/>
        <end position="925"/>
    </location>
</feature>
<feature type="compositionally biased region" description="Polar residues" evidence="6">
    <location>
        <begin position="853"/>
        <end position="863"/>
    </location>
</feature>
<dbReference type="InterPro" id="IPR041679">
    <property type="entry name" value="DNA2/NAM7-like_C"/>
</dbReference>
<keyword evidence="1" id="KW-0479">Metal-binding</keyword>
<feature type="compositionally biased region" description="Basic residues" evidence="6">
    <location>
        <begin position="63"/>
        <end position="74"/>
    </location>
</feature>
<evidence type="ECO:0000313" key="9">
    <source>
        <dbReference type="Proteomes" id="UP001159405"/>
    </source>
</evidence>
<feature type="region of interest" description="Disordered" evidence="6">
    <location>
        <begin position="1"/>
        <end position="192"/>
    </location>
</feature>
<dbReference type="Pfam" id="PF25396">
    <property type="entry name" value="ZNFX1"/>
    <property type="match status" value="1"/>
</dbReference>
<dbReference type="Proteomes" id="UP001159405">
    <property type="component" value="Unassembled WGS sequence"/>
</dbReference>
<feature type="domain" description="NF-X1-type" evidence="7">
    <location>
        <begin position="1691"/>
        <end position="1710"/>
    </location>
</feature>
<feature type="coiled-coil region" evidence="5">
    <location>
        <begin position="737"/>
        <end position="774"/>
    </location>
</feature>
<evidence type="ECO:0000256" key="2">
    <source>
        <dbReference type="ARBA" id="ARBA00022737"/>
    </source>
</evidence>
<keyword evidence="9" id="KW-1185">Reference proteome</keyword>
<name>A0ABN8QVR2_9CNID</name>
<evidence type="ECO:0000256" key="5">
    <source>
        <dbReference type="SAM" id="Coils"/>
    </source>
</evidence>
<comment type="caution">
    <text evidence="8">The sequence shown here is derived from an EMBL/GenBank/DDBJ whole genome shotgun (WGS) entry which is preliminary data.</text>
</comment>
<feature type="compositionally biased region" description="Polar residues" evidence="6">
    <location>
        <begin position="80"/>
        <end position="95"/>
    </location>
</feature>
<dbReference type="InterPro" id="IPR041677">
    <property type="entry name" value="DNA2/NAM7_AAA_11"/>
</dbReference>
<protein>
    <recommendedName>
        <fullName evidence="7">NF-X1-type domain-containing protein</fullName>
    </recommendedName>
</protein>
<organism evidence="8 9">
    <name type="scientific">Porites lobata</name>
    <dbReference type="NCBI Taxonomy" id="104759"/>
    <lineage>
        <taxon>Eukaryota</taxon>
        <taxon>Metazoa</taxon>
        <taxon>Cnidaria</taxon>
        <taxon>Anthozoa</taxon>
        <taxon>Hexacorallia</taxon>
        <taxon>Scleractinia</taxon>
        <taxon>Fungiina</taxon>
        <taxon>Poritidae</taxon>
        <taxon>Porites</taxon>
    </lineage>
</organism>
<evidence type="ECO:0000256" key="1">
    <source>
        <dbReference type="ARBA" id="ARBA00022723"/>
    </source>
</evidence>
<evidence type="ECO:0000313" key="8">
    <source>
        <dbReference type="EMBL" id="CAH3170984.1"/>
    </source>
</evidence>
<keyword evidence="4" id="KW-0862">Zinc</keyword>
<dbReference type="InterPro" id="IPR057373">
    <property type="entry name" value="ZNFX1"/>
</dbReference>
<keyword evidence="5" id="KW-0175">Coiled coil</keyword>
<feature type="compositionally biased region" description="Basic and acidic residues" evidence="6">
    <location>
        <begin position="47"/>
        <end position="62"/>
    </location>
</feature>
<sequence length="2687" mass="306825">MPSNKKKWKRGFDKRNKDIHDFRESEERTQEGKENPAPGQGACGTTADEKQDDHHRKEDKRGRTGRKGKKGKNQGKRETSPSVGKQQERTPSASVAGNHEVESGATADNKRFGKQLNDNHPNEQSKQGNKGHGQGPSLNHERGYAMSSKGRGKPFDAKTQDHRPPRPDTINVKPGLSPNNTRPPAQEPFRPKVASFDPKVLKEKESSQVVQRLNEGLPYLKFLLRSQQQQHNSGEFIYDLTCTLARACEAPSGENTNKILAALKGSLFLTSKIPSLLHLLEASPSMNGQVFLQRLFQSFIVVFMKYLNHLPSSYADLPYNQLKGALDLATIDGKVKLLKDLDAFKQAREDIIRSERQRKGKRYKLAEKPPDDFRMIPVCPANKEITTQERPFLRKNISRGRYENAEHYLDVQFRLLREDFLEPLREGIHETIRNVPKQQRKQSMKNYHSVRIIGKEFTRDGIIHQVQIDVSRIDTSRWPKSKRLLFGSFLCLSKDNFKTMLFATVSSREEENVKQGRIDIRFIEEQDVRGIENRNHVYQMVESPAYFESYRYVLRGLQELDEESLPFKKYLVECSAEVDPPAYLRRDETEGPVCYDLSKALDVPDVPNATTVPVLQCDAWPPVRKLPLNGSQLEALRTAITTEFSVIQGPPGTGKTYVGARIVRCLLENRRVWDPFFVSPMLMVCYTNHALDQFLEKVLEFVPKDKIIRVGGRSKSKDLEECNLKKFTYQHRLYDKRDELRYKMRENEDEMKDLKEKLAKADRQLLEFDDLEELLHTAHARELYNTVFPTNVAPASQIPRNTFRLWLCNNKMVGSCNRTSNESVNQKRSIEEDEVYYDSSLLYASHDGPGNTPPTCASRSPSTGVDPLPKGSPKTKEVVYKEGELTENSDESMKQRCLSFEKGQTSTRNQPPINSPSDARVKLSENPQTVPKLDNVKIDNVSKAYEDTIVIEMEADLIQQQRWIQGDEERLLPISKPQSKVITHRREPEEENDGGWIVVTRKKGKSLPWKRTEESKEKHATRANSNESQKKGKKKKKTNEEKIFITEDISSLTEKLKMTEMLSTEDAMHVKSIWNLSPLDRLRMYLFWVESYRERYRVEIYRGEQEYEKLCEEQEAIRFEEEERVLRQATVVGMTTSGAARYHSVLQRIAPKIVVIEEAAEVMEAHIITSLSKNTKHAILIGDHKQLRPKATVYELAQKYNLEVSLFERMVMNSMDCKRLSIQHRMRPEIAALTKRIYDHEITDHESVCHFPDISGVSQNLFFIDHNQMENRTEFLQSYSNDHEADFVVALCSYLLLQGYEGNQITVLTMYTGQLLNLQEKMPRRKFDGVKVCAVDNFQGEENDIILLSLVRSNEEGRIGFLGESNRICVALSRARKGFYCIGNFNLLNNHSKLWKEICDDLRTKQAIGENLHLICKRHKATTSVRWASDITLCYLGGCTMPCGDRLDCGHACDKLCHASDEYHMTGFCSKLCVNACPKNHRCQSRCHYPDECPKCKVIVLKTPACGHEQPVECGSDPDEVECQFECEEILECGHGCQNPCGSSCTEECKVSCKKILPCGHEKSMFCYRDPKFFQCNSKCTKLLECGHPCSQKCKETCQCSTEIEKELPCTHRIRVLCREKDFEVTCKQKCIRTLECGHSCPGICFEDCRLKKCDINISKNLPCGHQESARCCQDPKTVFCYAPCQRPLDCGHKCPSICGVFCYEVQCKELCQKKCERGHSCQKPCHFPLPCNCTEVVNSSIPTCGHSVNTPCYVDPQTLKCERSCERLRLCGHPCEDICSNNCETRPCNVPVSRTLPCNHIVVLPCQKNIEEYICKKEVEACLPCGHKTSLECRILRAGLEHVSCKKKVEKELGCKHKITLPCFKNPEECICRKKVDVELSCGHTKTVPCHTVTAGLESVRCNVKVSRMLPCNHEVTLSCHIKPEEYRCQEEIEITLSCGHHNLTKCADSRDERQREKCNTKVTKTLPCGHEKQVKCSDKPEEVWCDAPCKRSLLCEHPCPKKCGQQCSGVKCAVNVRKTLSCGYHEISCPCSKDVSQHICSKSCVRNLTCGHQCPGKCSEECNQYEYKCRTIVIKTLNCAGKHSLEMLCKDDPSTRKCKERCKRNLNCGHPCPGLCSQPCGSIKCTRQVEKTHPCGHKEDLKCFQRKNAICKVPCQRRMKCKHKCRGRCGEPCSKYPCQEVVSKTLSCGHNVKMACSLSVDDAQCPVPCRQKLPCGHQCSGTCGDCKQKGSHEMCQNPCNRLLVCAHRCRALCGEPCPPCTRNCGRRCPHKKCSQQCLEPCNPCGKTCTWICPHYTCKNTCDEECDRPRCDAPCPKKLPCRHPCIGLCGENCPTVCATCQAENFSSIIGGQTEKAESSRFLQLFDCGHIVKVEEMDTWMFRDWGSDVQLIHCPRCSTPITFSYRYGNIIKRILKNTEKVKAHIRQLGNETAREVRGLVEKLHRCQFDLQSMTFPKPILNAFFQRASRQHYRRPVNFRVPPMNFISLMYVLRNHLIVMQQIQTGQYRLQHAKKPTANSEESAPVLKQQIDIIKDALTEISEYLKTPEWELRTLDQVYEHTRKFALFASILEAKSKANNNFSTSGQFFLKNVQEKFDSFIQGSNEALEIDWLERIAAEVRNEVSLLPLPKEEPKDFENFPGFNSDIWRVCEHREVVFTKSLLRRGENITEVHGTCKECVDFATKQEK</sequence>